<name>A0A9X2DR10_9BACI</name>
<dbReference type="GO" id="GO:0016810">
    <property type="term" value="F:hydrolase activity, acting on carbon-nitrogen (but not peptide) bonds"/>
    <property type="evidence" value="ECO:0007669"/>
    <property type="project" value="InterPro"/>
</dbReference>
<dbReference type="RefSeq" id="WP_251223655.1">
    <property type="nucleotide sequence ID" value="NZ_JAMBOL010000010.1"/>
</dbReference>
<dbReference type="AlphaFoldDB" id="A0A9X2DR10"/>
<dbReference type="InterPro" id="IPR051781">
    <property type="entry name" value="Metallo-dep_Hydrolase"/>
</dbReference>
<evidence type="ECO:0000313" key="2">
    <source>
        <dbReference type="EMBL" id="MCM3714888.1"/>
    </source>
</evidence>
<feature type="domain" description="Amidohydrolase-related" evidence="1">
    <location>
        <begin position="54"/>
        <end position="379"/>
    </location>
</feature>
<dbReference type="InterPro" id="IPR006680">
    <property type="entry name" value="Amidohydro-rel"/>
</dbReference>
<keyword evidence="3" id="KW-1185">Reference proteome</keyword>
<dbReference type="EMBL" id="JAMBOL010000010">
    <property type="protein sequence ID" value="MCM3714888.1"/>
    <property type="molecule type" value="Genomic_DNA"/>
</dbReference>
<comment type="caution">
    <text evidence="2">The sequence shown here is derived from an EMBL/GenBank/DDBJ whole genome shotgun (WGS) entry which is preliminary data.</text>
</comment>
<dbReference type="Gene3D" id="3.20.20.140">
    <property type="entry name" value="Metal-dependent hydrolases"/>
    <property type="match status" value="1"/>
</dbReference>
<sequence length="383" mass="42176">MPMYIKASWLFDSIEGTFTRDPVLTVEGDTIIELKFGEIEIPEGREVIDLDGCTLLPGFIDAHDHLSLSPQLENHPQLMNDPDPLLLLRGIENMKIDLASGITTSRCLGDKNFIDVYLKEAVEQGIVEGPRIVTCTRGIKASHAHGSVGTVFNGGEQIRTAVRENLLHGADFIKIFTTDTVRKGEFLPSYMTAAEIRVAVEEAHQVGKKVAAHAIGGKGLTDCIAEGVDVIEHAYFADDRQIEEMIKQSRWVVLTPSIFFHQDRWNTVPHSVALSFQCNKEEVLDTHKRLLQSGVRYAVGTDATHGELAKDVIFLENIGEPLEKALQGITSRAAELCEMENSIGSLHAGKKADIVAVRGNVQADSEALLNVEWVMKDGKQKLS</sequence>
<dbReference type="Pfam" id="PF01979">
    <property type="entry name" value="Amidohydro_1"/>
    <property type="match status" value="1"/>
</dbReference>
<accession>A0A9X2DR10</accession>
<dbReference type="SUPFAM" id="SSF51338">
    <property type="entry name" value="Composite domain of metallo-dependent hydrolases"/>
    <property type="match status" value="1"/>
</dbReference>
<reference evidence="2" key="1">
    <citation type="submission" date="2022-05" db="EMBL/GenBank/DDBJ databases">
        <title>Comparative Genomics of Spacecraft Associated Microbes.</title>
        <authorList>
            <person name="Tran M.T."/>
            <person name="Wright A."/>
            <person name="Seuylemezian A."/>
            <person name="Eisen J."/>
            <person name="Coil D."/>
        </authorList>
    </citation>
    <scope>NUCLEOTIDE SEQUENCE</scope>
    <source>
        <strain evidence="2">214.1.1</strain>
    </source>
</reference>
<dbReference type="InterPro" id="IPR032466">
    <property type="entry name" value="Metal_Hydrolase"/>
</dbReference>
<protein>
    <submittedName>
        <fullName evidence="2">Amidohydrolase family protein</fullName>
    </submittedName>
</protein>
<evidence type="ECO:0000313" key="3">
    <source>
        <dbReference type="Proteomes" id="UP001139179"/>
    </source>
</evidence>
<dbReference type="Gene3D" id="2.30.40.10">
    <property type="entry name" value="Urease, subunit C, domain 1"/>
    <property type="match status" value="1"/>
</dbReference>
<proteinExistence type="predicted"/>
<organism evidence="2 3">
    <name type="scientific">Halalkalibacter oceani</name>
    <dbReference type="NCBI Taxonomy" id="1653776"/>
    <lineage>
        <taxon>Bacteria</taxon>
        <taxon>Bacillati</taxon>
        <taxon>Bacillota</taxon>
        <taxon>Bacilli</taxon>
        <taxon>Bacillales</taxon>
        <taxon>Bacillaceae</taxon>
        <taxon>Halalkalibacter</taxon>
    </lineage>
</organism>
<dbReference type="PANTHER" id="PTHR43135">
    <property type="entry name" value="ALPHA-D-RIBOSE 1-METHYLPHOSPHONATE 5-TRIPHOSPHATE DIPHOSPHATASE"/>
    <property type="match status" value="1"/>
</dbReference>
<evidence type="ECO:0000259" key="1">
    <source>
        <dbReference type="Pfam" id="PF01979"/>
    </source>
</evidence>
<dbReference type="Proteomes" id="UP001139179">
    <property type="component" value="Unassembled WGS sequence"/>
</dbReference>
<dbReference type="SUPFAM" id="SSF51556">
    <property type="entry name" value="Metallo-dependent hydrolases"/>
    <property type="match status" value="1"/>
</dbReference>
<dbReference type="PANTHER" id="PTHR43135:SF3">
    <property type="entry name" value="ALPHA-D-RIBOSE 1-METHYLPHOSPHONATE 5-TRIPHOSPHATE DIPHOSPHATASE"/>
    <property type="match status" value="1"/>
</dbReference>
<gene>
    <name evidence="2" type="ORF">M3202_12440</name>
</gene>
<dbReference type="InterPro" id="IPR011059">
    <property type="entry name" value="Metal-dep_hydrolase_composite"/>
</dbReference>